<evidence type="ECO:0000313" key="2">
    <source>
        <dbReference type="EMBL" id="UVI32966.1"/>
    </source>
</evidence>
<name>A0ABY5SG58_9BACL</name>
<dbReference type="InterPro" id="IPR010499">
    <property type="entry name" value="AraC_E-bd"/>
</dbReference>
<dbReference type="EMBL" id="CP091430">
    <property type="protein sequence ID" value="UVI32966.1"/>
    <property type="molecule type" value="Genomic_DNA"/>
</dbReference>
<dbReference type="InterPro" id="IPR011256">
    <property type="entry name" value="Reg_factor_effector_dom_sf"/>
</dbReference>
<dbReference type="RefSeq" id="WP_258389017.1">
    <property type="nucleotide sequence ID" value="NZ_CP091430.1"/>
</dbReference>
<accession>A0ABY5SG58</accession>
<proteinExistence type="predicted"/>
<evidence type="ECO:0000313" key="3">
    <source>
        <dbReference type="Proteomes" id="UP001057877"/>
    </source>
</evidence>
<dbReference type="Gene3D" id="3.20.80.10">
    <property type="entry name" value="Regulatory factor, effector binding domain"/>
    <property type="match status" value="1"/>
</dbReference>
<protein>
    <submittedName>
        <fullName evidence="2">Effector binding domain-containing protein</fullName>
    </submittedName>
</protein>
<dbReference type="SMART" id="SM00871">
    <property type="entry name" value="AraC_E_bind"/>
    <property type="match status" value="1"/>
</dbReference>
<dbReference type="InterPro" id="IPR029441">
    <property type="entry name" value="Cass2"/>
</dbReference>
<keyword evidence="3" id="KW-1185">Reference proteome</keyword>
<dbReference type="SUPFAM" id="SSF55136">
    <property type="entry name" value="Probable bacterial effector-binding domain"/>
    <property type="match status" value="1"/>
</dbReference>
<feature type="domain" description="AraC effector-binding" evidence="1">
    <location>
        <begin position="1"/>
        <end position="145"/>
    </location>
</feature>
<dbReference type="Pfam" id="PF14526">
    <property type="entry name" value="Cass2"/>
    <property type="match status" value="1"/>
</dbReference>
<evidence type="ECO:0000259" key="1">
    <source>
        <dbReference type="SMART" id="SM00871"/>
    </source>
</evidence>
<dbReference type="Proteomes" id="UP001057877">
    <property type="component" value="Chromosome"/>
</dbReference>
<organism evidence="2 3">
    <name type="scientific">Paenibacillus spongiae</name>
    <dbReference type="NCBI Taxonomy" id="2909671"/>
    <lineage>
        <taxon>Bacteria</taxon>
        <taxon>Bacillati</taxon>
        <taxon>Bacillota</taxon>
        <taxon>Bacilli</taxon>
        <taxon>Bacillales</taxon>
        <taxon>Paenibacillaceae</taxon>
        <taxon>Paenibacillus</taxon>
    </lineage>
</organism>
<sequence>MEVRIVEKDAIRLIGMSTQTTLQDAGEKLPRLNDSFKERKAEIAGKVDSSLDYAVSIDPLDYKVETDAFTFIIGTEVERIEHLPQGMAAHECPPYIYACVEKTNDSTFEYLLHWVNASDYELAETYSIEEVDHMKGTITLMFPVRLRN</sequence>
<gene>
    <name evidence="2" type="ORF">L1F29_14505</name>
</gene>
<reference evidence="2" key="1">
    <citation type="submission" date="2022-01" db="EMBL/GenBank/DDBJ databases">
        <title>Paenibacillus spongiae sp. nov., isolated from marine sponge.</title>
        <authorList>
            <person name="Li Z."/>
            <person name="Zhang M."/>
        </authorList>
    </citation>
    <scope>NUCLEOTIDE SEQUENCE</scope>
    <source>
        <strain evidence="2">PHS-Z3</strain>
    </source>
</reference>